<dbReference type="Proteomes" id="UP000280228">
    <property type="component" value="Chromosome"/>
</dbReference>
<evidence type="ECO:0000256" key="2">
    <source>
        <dbReference type="ARBA" id="ARBA00022490"/>
    </source>
</evidence>
<dbReference type="PROSITE" id="PS00352">
    <property type="entry name" value="CSD_1"/>
    <property type="match status" value="1"/>
</dbReference>
<dbReference type="AlphaFoldDB" id="A0A3Q9GEF6"/>
<dbReference type="EMBL" id="CP034662">
    <property type="protein sequence ID" value="AZQ93561.1"/>
    <property type="molecule type" value="Genomic_DNA"/>
</dbReference>
<dbReference type="InterPro" id="IPR011129">
    <property type="entry name" value="CSD"/>
</dbReference>
<dbReference type="Proteomes" id="UP000268436">
    <property type="component" value="Unassembled WGS sequence"/>
</dbReference>
<dbReference type="SMART" id="SM00357">
    <property type="entry name" value="CSP"/>
    <property type="match status" value="1"/>
</dbReference>
<dbReference type="InterPro" id="IPR002059">
    <property type="entry name" value="CSP_DNA-bd"/>
</dbReference>
<accession>A0A3Q9GEF6</accession>
<dbReference type="PRINTS" id="PR00050">
    <property type="entry name" value="COLDSHOCK"/>
</dbReference>
<dbReference type="PANTHER" id="PTHR11544">
    <property type="entry name" value="COLD SHOCK DOMAIN CONTAINING PROTEINS"/>
    <property type="match status" value="1"/>
</dbReference>
<gene>
    <name evidence="5" type="ORF">EJK53_1225</name>
    <name evidence="6" type="ORF">EJK54_1468</name>
</gene>
<organism evidence="5 8">
    <name type="scientific">Moraxella catarrhalis</name>
    <name type="common">Branhamella catarrhalis</name>
    <dbReference type="NCBI Taxonomy" id="480"/>
    <lineage>
        <taxon>Bacteria</taxon>
        <taxon>Pseudomonadati</taxon>
        <taxon>Pseudomonadota</taxon>
        <taxon>Gammaproteobacteria</taxon>
        <taxon>Moraxellales</taxon>
        <taxon>Moraxellaceae</taxon>
        <taxon>Moraxella</taxon>
    </lineage>
</organism>
<dbReference type="KEGG" id="mcat:MC25239_01077"/>
<dbReference type="InterPro" id="IPR012340">
    <property type="entry name" value="NA-bd_OB-fold"/>
</dbReference>
<dbReference type="EMBL" id="RYER01000001">
    <property type="protein sequence ID" value="RUO17764.1"/>
    <property type="molecule type" value="Genomic_DNA"/>
</dbReference>
<evidence type="ECO:0000259" key="4">
    <source>
        <dbReference type="PROSITE" id="PS51857"/>
    </source>
</evidence>
<dbReference type="CDD" id="cd04458">
    <property type="entry name" value="CSP_CDS"/>
    <property type="match status" value="1"/>
</dbReference>
<dbReference type="Pfam" id="PF00313">
    <property type="entry name" value="CSD"/>
    <property type="match status" value="1"/>
</dbReference>
<keyword evidence="5" id="KW-0238">DNA-binding</keyword>
<evidence type="ECO:0000313" key="7">
    <source>
        <dbReference type="Proteomes" id="UP000268436"/>
    </source>
</evidence>
<evidence type="ECO:0000313" key="6">
    <source>
        <dbReference type="EMBL" id="RUO17764.1"/>
    </source>
</evidence>
<proteinExistence type="predicted"/>
<evidence type="ECO:0000313" key="8">
    <source>
        <dbReference type="Proteomes" id="UP000280228"/>
    </source>
</evidence>
<keyword evidence="7" id="KW-1185">Reference proteome</keyword>
<feature type="domain" description="CSD" evidence="4">
    <location>
        <begin position="26"/>
        <end position="90"/>
    </location>
</feature>
<protein>
    <submittedName>
        <fullName evidence="5">Cold-shock DNA-binding domain protein</fullName>
    </submittedName>
</protein>
<dbReference type="InterPro" id="IPR050181">
    <property type="entry name" value="Cold_shock_domain"/>
</dbReference>
<dbReference type="InterPro" id="IPR019844">
    <property type="entry name" value="CSD_CS"/>
</dbReference>
<dbReference type="GO" id="GO:0003677">
    <property type="term" value="F:DNA binding"/>
    <property type="evidence" value="ECO:0007669"/>
    <property type="project" value="UniProtKB-KW"/>
</dbReference>
<dbReference type="OMA" id="RAIQTQG"/>
<dbReference type="GO" id="GO:0005829">
    <property type="term" value="C:cytosol"/>
    <property type="evidence" value="ECO:0007669"/>
    <property type="project" value="UniProtKB-ARBA"/>
</dbReference>
<comment type="subcellular location">
    <subcellularLocation>
        <location evidence="1 3">Cytoplasm</location>
    </subcellularLocation>
</comment>
<dbReference type="KEGG" id="mcs:DR90_806"/>
<sequence length="91" mass="10226">MMKPSASFGNEVAQFVEHLRKIVMSKEQGVVKWFNDAKGFGFIQRETGEDVFVHFRAIQGEGYRSLKEGQAVEFVVTTGDKGLQAEEVTKL</sequence>
<evidence type="ECO:0000313" key="5">
    <source>
        <dbReference type="EMBL" id="AZQ93561.1"/>
    </source>
</evidence>
<dbReference type="FunFam" id="2.40.50.140:FF:000006">
    <property type="entry name" value="Cold shock protein CspC"/>
    <property type="match status" value="1"/>
</dbReference>
<evidence type="ECO:0000256" key="1">
    <source>
        <dbReference type="ARBA" id="ARBA00004496"/>
    </source>
</evidence>
<dbReference type="SUPFAM" id="SSF50249">
    <property type="entry name" value="Nucleic acid-binding proteins"/>
    <property type="match status" value="1"/>
</dbReference>
<reference evidence="7 8" key="1">
    <citation type="submission" date="2018-12" db="EMBL/GenBank/DDBJ databases">
        <title>Persistence of Moraxella catarrhalis in Chronic Obstructive Pulmonary Disease and Regulation of the Hag/MID Adhesin.</title>
        <authorList>
            <person name="Murphy T."/>
            <person name="Zhao X."/>
            <person name="Vyas G."/>
            <person name="Aluvathingal J."/>
            <person name="Nadendla S."/>
            <person name="Tallon L."/>
            <person name="Tettelin H."/>
        </authorList>
    </citation>
    <scope>NUCLEOTIDE SEQUENCE [LARGE SCALE GENOMIC DNA]</scope>
    <source>
        <strain evidence="6 7">173P27B1</strain>
        <strain evidence="5 8">46P58B1</strain>
    </source>
</reference>
<evidence type="ECO:0000256" key="3">
    <source>
        <dbReference type="RuleBase" id="RU000408"/>
    </source>
</evidence>
<dbReference type="PROSITE" id="PS51857">
    <property type="entry name" value="CSD_2"/>
    <property type="match status" value="1"/>
</dbReference>
<dbReference type="Gene3D" id="2.40.50.140">
    <property type="entry name" value="Nucleic acid-binding proteins"/>
    <property type="match status" value="1"/>
</dbReference>
<keyword evidence="2" id="KW-0963">Cytoplasm</keyword>
<name>A0A3Q9GEF6_MORCA</name>